<organism evidence="1 2">
    <name type="scientific">Sphaerulina musiva (strain SO2202)</name>
    <name type="common">Poplar stem canker fungus</name>
    <name type="synonym">Septoria musiva</name>
    <dbReference type="NCBI Taxonomy" id="692275"/>
    <lineage>
        <taxon>Eukaryota</taxon>
        <taxon>Fungi</taxon>
        <taxon>Dikarya</taxon>
        <taxon>Ascomycota</taxon>
        <taxon>Pezizomycotina</taxon>
        <taxon>Dothideomycetes</taxon>
        <taxon>Dothideomycetidae</taxon>
        <taxon>Mycosphaerellales</taxon>
        <taxon>Mycosphaerellaceae</taxon>
        <taxon>Sphaerulina</taxon>
    </lineage>
</organism>
<dbReference type="GeneID" id="27906400"/>
<protein>
    <submittedName>
        <fullName evidence="1">Uncharacterized protein</fullName>
    </submittedName>
</protein>
<dbReference type="HOGENOM" id="CLU_3147340_0_0_1"/>
<keyword evidence="2" id="KW-1185">Reference proteome</keyword>
<proteinExistence type="predicted"/>
<feature type="non-terminal residue" evidence="1">
    <location>
        <position position="1"/>
    </location>
</feature>
<gene>
    <name evidence="1" type="ORF">SEPMUDRAFT_53398</name>
</gene>
<reference evidence="1 2" key="1">
    <citation type="journal article" date="2012" name="PLoS Pathog.">
        <title>Diverse lifestyles and strategies of plant pathogenesis encoded in the genomes of eighteen Dothideomycetes fungi.</title>
        <authorList>
            <person name="Ohm R.A."/>
            <person name="Feau N."/>
            <person name="Henrissat B."/>
            <person name="Schoch C.L."/>
            <person name="Horwitz B.A."/>
            <person name="Barry K.W."/>
            <person name="Condon B.J."/>
            <person name="Copeland A.C."/>
            <person name="Dhillon B."/>
            <person name="Glaser F."/>
            <person name="Hesse C.N."/>
            <person name="Kosti I."/>
            <person name="LaButti K."/>
            <person name="Lindquist E.A."/>
            <person name="Lucas S."/>
            <person name="Salamov A.A."/>
            <person name="Bradshaw R.E."/>
            <person name="Ciuffetti L."/>
            <person name="Hamelin R.C."/>
            <person name="Kema G.H.J."/>
            <person name="Lawrence C."/>
            <person name="Scott J.A."/>
            <person name="Spatafora J.W."/>
            <person name="Turgeon B.G."/>
            <person name="de Wit P.J.G.M."/>
            <person name="Zhong S."/>
            <person name="Goodwin S.B."/>
            <person name="Grigoriev I.V."/>
        </authorList>
    </citation>
    <scope>NUCLEOTIDE SEQUENCE [LARGE SCALE GENOMIC DNA]</scope>
    <source>
        <strain evidence="1 2">SO2202</strain>
    </source>
</reference>
<evidence type="ECO:0000313" key="1">
    <source>
        <dbReference type="EMBL" id="EMF08826.1"/>
    </source>
</evidence>
<dbReference type="Proteomes" id="UP000016931">
    <property type="component" value="Unassembled WGS sequence"/>
</dbReference>
<name>M3CYT7_SPHMS</name>
<accession>M3CYT7</accession>
<dbReference type="OrthoDB" id="62952at2759"/>
<dbReference type="RefSeq" id="XP_016756947.1">
    <property type="nucleotide sequence ID" value="XM_016909263.1"/>
</dbReference>
<dbReference type="EMBL" id="KB456270">
    <property type="protein sequence ID" value="EMF08826.1"/>
    <property type="molecule type" value="Genomic_DNA"/>
</dbReference>
<dbReference type="AlphaFoldDB" id="M3CYT7"/>
<sequence length="49" mass="5579">ALTPSICRVNQQLRSETLANFYSHNTFYYLHDRSNTPVDNNSGVTAFSQ</sequence>
<evidence type="ECO:0000313" key="2">
    <source>
        <dbReference type="Proteomes" id="UP000016931"/>
    </source>
</evidence>